<keyword evidence="1" id="KW-0802">TPR repeat</keyword>
<sequence>MIIWPLHFRCILLELHVKQYRKLVGVFAATLIMSGCANMSAGNLFSHYSEQNRSVYQAVKSGDYAQAQELQSEGVAGDILDNMEKGRIAFLSADYPESKKALEASDVAVRKWQDLAKVSLSQTATSVGSLAVNDNLNNYTPADYELGFLHLYLGLNYLQQNSLEGALVEMRRANQVQEAARKAREDDLQSAERDMQKNGMSTNLGSVLANYPDAGKTLQSVQNGYLFFLSGLLYEASKDLNGAYVDYRRALAVSPNNPAVIERTMLVAKKLGMREDLAKLEKRYGKQNDTLAGEQGRVIVIEEQGVVEALQGWRIDLPVYDSRGVGALYSLALPYYPSQNYQRFSPLRLNQQKLESQLLADVDQMAKYDLSERLPSMVIRQALRVVAKDQLRKEAAKGDDVGNLLFNVWNALTEQPDTRSWQTLPARVNVMSEVVSSGEQTLTSGDKDYQFMVADKQTTLVWISRQGTHQTIWHKQLGRL</sequence>
<dbReference type="Gene3D" id="1.25.40.10">
    <property type="entry name" value="Tetratricopeptide repeat domain"/>
    <property type="match status" value="1"/>
</dbReference>
<gene>
    <name evidence="2" type="ORF">CRN52_09390</name>
</gene>
<organism evidence="2 3">
    <name type="scientific">Vibrio vulnificus</name>
    <dbReference type="NCBI Taxonomy" id="672"/>
    <lineage>
        <taxon>Bacteria</taxon>
        <taxon>Pseudomonadati</taxon>
        <taxon>Pseudomonadota</taxon>
        <taxon>Gammaproteobacteria</taxon>
        <taxon>Vibrionales</taxon>
        <taxon>Vibrionaceae</taxon>
        <taxon>Vibrio</taxon>
    </lineage>
</organism>
<dbReference type="InterPro" id="IPR019734">
    <property type="entry name" value="TPR_rpt"/>
</dbReference>
<evidence type="ECO:0000313" key="3">
    <source>
        <dbReference type="Proteomes" id="UP000237466"/>
    </source>
</evidence>
<feature type="repeat" description="TPR" evidence="1">
    <location>
        <begin position="224"/>
        <end position="257"/>
    </location>
</feature>
<dbReference type="PROSITE" id="PS50005">
    <property type="entry name" value="TPR"/>
    <property type="match status" value="1"/>
</dbReference>
<dbReference type="EMBL" id="PDGH01000077">
    <property type="protein sequence ID" value="POB48376.1"/>
    <property type="molecule type" value="Genomic_DNA"/>
</dbReference>
<name>A0A2S3R3W5_VIBVL</name>
<protein>
    <submittedName>
        <fullName evidence="2">Uncharacterized protein</fullName>
    </submittedName>
</protein>
<dbReference type="AlphaFoldDB" id="A0A2S3R3W5"/>
<dbReference type="Proteomes" id="UP000237466">
    <property type="component" value="Unassembled WGS sequence"/>
</dbReference>
<dbReference type="InterPro" id="IPR011990">
    <property type="entry name" value="TPR-like_helical_dom_sf"/>
</dbReference>
<evidence type="ECO:0000256" key="1">
    <source>
        <dbReference type="PROSITE-ProRule" id="PRU00339"/>
    </source>
</evidence>
<comment type="caution">
    <text evidence="2">The sequence shown here is derived from an EMBL/GenBank/DDBJ whole genome shotgun (WGS) entry which is preliminary data.</text>
</comment>
<dbReference type="SUPFAM" id="SSF48452">
    <property type="entry name" value="TPR-like"/>
    <property type="match status" value="1"/>
</dbReference>
<evidence type="ECO:0000313" key="2">
    <source>
        <dbReference type="EMBL" id="POB48376.1"/>
    </source>
</evidence>
<reference evidence="2 3" key="1">
    <citation type="journal article" date="2018" name="Front. Microbiol.">
        <title>Phylogeny of Vibrio vulnificus from the Analysis of the Core-Genome: Implications for Intra-Species Taxonomy.</title>
        <authorList>
            <person name="Roig F.J."/>
            <person name="Gonzalez-Candelas F."/>
            <person name="Sanjuan E."/>
            <person name="Fouz B."/>
            <person name="Feil E.J."/>
            <person name="Llorens C."/>
            <person name="Baker-Austin C."/>
            <person name="Oliver J.D."/>
            <person name="Danin-Poleg Y."/>
            <person name="Gibas C.J."/>
            <person name="Kashi Y."/>
            <person name="Gulig P.A."/>
            <person name="Morrison S.S."/>
            <person name="Amaro C."/>
        </authorList>
    </citation>
    <scope>NUCLEOTIDE SEQUENCE [LARGE SCALE GENOMIC DNA]</scope>
    <source>
        <strain evidence="2 3">CECT4608</strain>
    </source>
</reference>
<accession>A0A2S3R3W5</accession>
<proteinExistence type="predicted"/>